<keyword evidence="2" id="KW-1185">Reference proteome</keyword>
<dbReference type="AlphaFoldDB" id="A0A2T4BZI5"/>
<accession>A0A2T4BZI5</accession>
<dbReference type="Proteomes" id="UP000240760">
    <property type="component" value="Unassembled WGS sequence"/>
</dbReference>
<dbReference type="EMBL" id="KZ679135">
    <property type="protein sequence ID" value="PTB74721.1"/>
    <property type="molecule type" value="Genomic_DNA"/>
</dbReference>
<evidence type="ECO:0000313" key="1">
    <source>
        <dbReference type="EMBL" id="PTB74721.1"/>
    </source>
</evidence>
<organism evidence="1 2">
    <name type="scientific">Trichoderma longibrachiatum ATCC 18648</name>
    <dbReference type="NCBI Taxonomy" id="983965"/>
    <lineage>
        <taxon>Eukaryota</taxon>
        <taxon>Fungi</taxon>
        <taxon>Dikarya</taxon>
        <taxon>Ascomycota</taxon>
        <taxon>Pezizomycotina</taxon>
        <taxon>Sordariomycetes</taxon>
        <taxon>Hypocreomycetidae</taxon>
        <taxon>Hypocreales</taxon>
        <taxon>Hypocreaceae</taxon>
        <taxon>Trichoderma</taxon>
    </lineage>
</organism>
<sequence length="152" mass="16995">MEEAGSKIIRTHGSASKRAQIVAVLVSVSRRWAAAASAFGEIGDFFRARYEMILFVLPSRAKASFGGLVLRQWPPAVFGLARASRRRWLLREHVAVSSDNGGSWLEKQAETGQLCSREEPETRRSAWMQSGSWLAENWQIPGPWQRGAGVRR</sequence>
<evidence type="ECO:0000313" key="2">
    <source>
        <dbReference type="Proteomes" id="UP000240760"/>
    </source>
</evidence>
<protein>
    <submittedName>
        <fullName evidence="1">Uncharacterized protein</fullName>
    </submittedName>
</protein>
<name>A0A2T4BZI5_TRILO</name>
<reference evidence="1 2" key="1">
    <citation type="submission" date="2016-07" db="EMBL/GenBank/DDBJ databases">
        <title>Multiple horizontal gene transfer events from other fungi enriched the ability of initially mycotrophic Trichoderma (Ascomycota) to feed on dead plant biomass.</title>
        <authorList>
            <consortium name="DOE Joint Genome Institute"/>
            <person name="Aerts A."/>
            <person name="Atanasova L."/>
            <person name="Chenthamara K."/>
            <person name="Zhang J."/>
            <person name="Grujic M."/>
            <person name="Henrissat B."/>
            <person name="Kuo A."/>
            <person name="Salamov A."/>
            <person name="Lipzen A."/>
            <person name="Labutti K."/>
            <person name="Barry K."/>
            <person name="Miao Y."/>
            <person name="Rahimi M.J."/>
            <person name="Shen Q."/>
            <person name="Grigoriev I.V."/>
            <person name="Kubicek C.P."/>
            <person name="Druzhinina I.S."/>
        </authorList>
    </citation>
    <scope>NUCLEOTIDE SEQUENCE [LARGE SCALE GENOMIC DNA]</scope>
    <source>
        <strain evidence="1 2">ATCC 18648</strain>
    </source>
</reference>
<gene>
    <name evidence="1" type="ORF">M440DRAFT_101872</name>
</gene>
<proteinExistence type="predicted"/>